<name>A0ABP8RP46_9PSEU</name>
<dbReference type="SMART" id="SM00947">
    <property type="entry name" value="Pro_CA"/>
    <property type="match status" value="1"/>
</dbReference>
<protein>
    <recommendedName>
        <fullName evidence="3">carbonic anhydrase</fullName>
        <ecNumber evidence="3">4.2.1.1</ecNumber>
    </recommendedName>
</protein>
<evidence type="ECO:0000313" key="8">
    <source>
        <dbReference type="EMBL" id="GAA4543472.1"/>
    </source>
</evidence>
<sequence>MSYEELLKRYEAGGGRLAAANAEGLAVPPALHTAVVTCMDSRIDVFALFGMKMGEVHVLRNAGGVVTDDVIRSLSISQRKLHTRDVLLVQHSGCGLATFTDDDFTESLAEETGMRPSWRTHAFRDVATSVRRDLAQLRHDPFLHPETRVRGFVLDIESFVLDEIFVGDGSDEAAAAEPARA</sequence>
<keyword evidence="9" id="KW-1185">Reference proteome</keyword>
<dbReference type="RefSeq" id="WP_345415056.1">
    <property type="nucleotide sequence ID" value="NZ_BAABGT010000027.1"/>
</dbReference>
<dbReference type="PANTHER" id="PTHR43175:SF3">
    <property type="entry name" value="CARBON DISULFIDE HYDROLASE"/>
    <property type="match status" value="1"/>
</dbReference>
<reference evidence="9" key="1">
    <citation type="journal article" date="2019" name="Int. J. Syst. Evol. Microbiol.">
        <title>The Global Catalogue of Microorganisms (GCM) 10K type strain sequencing project: providing services to taxonomists for standard genome sequencing and annotation.</title>
        <authorList>
            <consortium name="The Broad Institute Genomics Platform"/>
            <consortium name="The Broad Institute Genome Sequencing Center for Infectious Disease"/>
            <person name="Wu L."/>
            <person name="Ma J."/>
        </authorList>
    </citation>
    <scope>NUCLEOTIDE SEQUENCE [LARGE SCALE GENOMIC DNA]</scope>
    <source>
        <strain evidence="9">JCM 17906</strain>
    </source>
</reference>
<evidence type="ECO:0000313" key="9">
    <source>
        <dbReference type="Proteomes" id="UP001501598"/>
    </source>
</evidence>
<evidence type="ECO:0000256" key="3">
    <source>
        <dbReference type="ARBA" id="ARBA00012925"/>
    </source>
</evidence>
<evidence type="ECO:0000256" key="6">
    <source>
        <dbReference type="ARBA" id="ARBA00024993"/>
    </source>
</evidence>
<keyword evidence="4" id="KW-0479">Metal-binding</keyword>
<comment type="caution">
    <text evidence="8">The sequence shown here is derived from an EMBL/GenBank/DDBJ whole genome shotgun (WGS) entry which is preliminary data.</text>
</comment>
<dbReference type="Pfam" id="PF00484">
    <property type="entry name" value="Pro_CA"/>
    <property type="match status" value="1"/>
</dbReference>
<dbReference type="CDD" id="cd03379">
    <property type="entry name" value="beta_CA_cladeD"/>
    <property type="match status" value="1"/>
</dbReference>
<dbReference type="InterPro" id="IPR036874">
    <property type="entry name" value="Carbonic_anhydrase_sf"/>
</dbReference>
<dbReference type="Proteomes" id="UP001501598">
    <property type="component" value="Unassembled WGS sequence"/>
</dbReference>
<comment type="function">
    <text evidence="6">Catalyzes the reversible hydration of carbon dioxide to form bicarbonate.</text>
</comment>
<evidence type="ECO:0000256" key="5">
    <source>
        <dbReference type="ARBA" id="ARBA00022833"/>
    </source>
</evidence>
<dbReference type="PANTHER" id="PTHR43175">
    <property type="entry name" value="CARBONIC ANHYDRASE"/>
    <property type="match status" value="1"/>
</dbReference>
<dbReference type="EC" id="4.2.1.1" evidence="3"/>
<evidence type="ECO:0000256" key="4">
    <source>
        <dbReference type="ARBA" id="ARBA00022723"/>
    </source>
</evidence>
<dbReference type="InterPro" id="IPR001765">
    <property type="entry name" value="Carbonic_anhydrase"/>
</dbReference>
<dbReference type="Gene3D" id="3.40.1050.10">
    <property type="entry name" value="Carbonic anhydrase"/>
    <property type="match status" value="1"/>
</dbReference>
<organism evidence="8 9">
    <name type="scientific">Pseudonocardia xishanensis</name>
    <dbReference type="NCBI Taxonomy" id="630995"/>
    <lineage>
        <taxon>Bacteria</taxon>
        <taxon>Bacillati</taxon>
        <taxon>Actinomycetota</taxon>
        <taxon>Actinomycetes</taxon>
        <taxon>Pseudonocardiales</taxon>
        <taxon>Pseudonocardiaceae</taxon>
        <taxon>Pseudonocardia</taxon>
    </lineage>
</organism>
<comment type="similarity">
    <text evidence="2">Belongs to the beta-class carbonic anhydrase family.</text>
</comment>
<comment type="cofactor">
    <cofactor evidence="1">
        <name>Zn(2+)</name>
        <dbReference type="ChEBI" id="CHEBI:29105"/>
    </cofactor>
</comment>
<dbReference type="SUPFAM" id="SSF53056">
    <property type="entry name" value="beta-carbonic anhydrase, cab"/>
    <property type="match status" value="1"/>
</dbReference>
<gene>
    <name evidence="8" type="ORF">GCM10023175_20300</name>
</gene>
<comment type="catalytic activity">
    <reaction evidence="7">
        <text>hydrogencarbonate + H(+) = CO2 + H2O</text>
        <dbReference type="Rhea" id="RHEA:10748"/>
        <dbReference type="ChEBI" id="CHEBI:15377"/>
        <dbReference type="ChEBI" id="CHEBI:15378"/>
        <dbReference type="ChEBI" id="CHEBI:16526"/>
        <dbReference type="ChEBI" id="CHEBI:17544"/>
        <dbReference type="EC" id="4.2.1.1"/>
    </reaction>
</comment>
<evidence type="ECO:0000256" key="1">
    <source>
        <dbReference type="ARBA" id="ARBA00001947"/>
    </source>
</evidence>
<evidence type="ECO:0000256" key="2">
    <source>
        <dbReference type="ARBA" id="ARBA00006217"/>
    </source>
</evidence>
<accession>A0ABP8RP46</accession>
<evidence type="ECO:0000256" key="7">
    <source>
        <dbReference type="ARBA" id="ARBA00048348"/>
    </source>
</evidence>
<keyword evidence="5" id="KW-0862">Zinc</keyword>
<proteinExistence type="inferred from homology"/>
<dbReference type="EMBL" id="BAABGT010000027">
    <property type="protein sequence ID" value="GAA4543472.1"/>
    <property type="molecule type" value="Genomic_DNA"/>
</dbReference>